<evidence type="ECO:0000313" key="1">
    <source>
        <dbReference type="EMBL" id="CAG8475406.1"/>
    </source>
</evidence>
<evidence type="ECO:0000313" key="2">
    <source>
        <dbReference type="Proteomes" id="UP000789525"/>
    </source>
</evidence>
<dbReference type="Proteomes" id="UP000789525">
    <property type="component" value="Unassembled WGS sequence"/>
</dbReference>
<accession>A0ACA9KIJ3</accession>
<dbReference type="EMBL" id="CAJVPT010002115">
    <property type="protein sequence ID" value="CAG8475406.1"/>
    <property type="molecule type" value="Genomic_DNA"/>
</dbReference>
<protein>
    <submittedName>
        <fullName evidence="1">7928_t:CDS:1</fullName>
    </submittedName>
</protein>
<name>A0ACA9KIJ3_9GLOM</name>
<gene>
    <name evidence="1" type="ORF">ACOLOM_LOCUS1772</name>
</gene>
<keyword evidence="2" id="KW-1185">Reference proteome</keyword>
<comment type="caution">
    <text evidence="1">The sequence shown here is derived from an EMBL/GenBank/DDBJ whole genome shotgun (WGS) entry which is preliminary data.</text>
</comment>
<organism evidence="1 2">
    <name type="scientific">Acaulospora colombiana</name>
    <dbReference type="NCBI Taxonomy" id="27376"/>
    <lineage>
        <taxon>Eukaryota</taxon>
        <taxon>Fungi</taxon>
        <taxon>Fungi incertae sedis</taxon>
        <taxon>Mucoromycota</taxon>
        <taxon>Glomeromycotina</taxon>
        <taxon>Glomeromycetes</taxon>
        <taxon>Diversisporales</taxon>
        <taxon>Acaulosporaceae</taxon>
        <taxon>Acaulospora</taxon>
    </lineage>
</organism>
<sequence length="705" mass="77815">MTDERNSIHSRTSRTSDVKTDETTEPTSGDQLQLNYKQAKALRAICSTFIGELDETELDQLCQAEVMTSGKKDEKIREFGKLDVSRSDEFFDRIISRLSQSVTSRQLAEIKLLLKRLSSRGVSGYGLTGSTKAFFELDQKQREAIVSKWSTSPSANNRRIFRILSHLVCTLFWSDAHDLYPLIGYPGPDPEAVGPRYRERTFPEYEFVEITNETTELNYDILIIGSGAGGSVIAARMARMTGNSVVVIEKGRHCAQEKLTLDQQDGYKKLYENGGGIFCEDSNTTVLAGSNFGGGTTVGWCAAVEPHHHVREEWARKFGLVNFLEEDFNNTLKTVKNRLGVNENNITHNESNQILVNGCKKIGASVNVIPQNSASKPHPCGWCGFGCKYGEKQGAVMTYLKDAKDFGVNFIQDCFVEKVLTEDGQVIGVEAIANGSRRFKVMAKKVIVACGAVHSPALLLRSGLKNKNIGKNLHIHPTAGVYGVFPKKEIKTYAGTIMTAVCDAEENVDGDHYGSRIVVGSHHPATIPTTFPWRSSLQHKQLMLQYNHIAPLLSITRDKDAGQVKIDSRGMPKLEYKLSTNDAKSVIVGITTGLKILVAAGASRVGTCLAGVEEFEVSDESPLNDPKFESYLEKIRKTGVPEQASIGSIHQMGTWYMMSCAFLVKPTGETWEVKNLYVVDSSVFPTAIGVDPMVREAILLSREET</sequence>
<reference evidence="1" key="1">
    <citation type="submission" date="2021-06" db="EMBL/GenBank/DDBJ databases">
        <authorList>
            <person name="Kallberg Y."/>
            <person name="Tangrot J."/>
            <person name="Rosling A."/>
        </authorList>
    </citation>
    <scope>NUCLEOTIDE SEQUENCE</scope>
    <source>
        <strain evidence="1">CL356</strain>
    </source>
</reference>
<proteinExistence type="predicted"/>